<dbReference type="InterPro" id="IPR037202">
    <property type="entry name" value="ESCRT_assembly_dom"/>
</dbReference>
<dbReference type="SUPFAM" id="SSF140111">
    <property type="entry name" value="Endosomal sorting complex assembly domain"/>
    <property type="match status" value="1"/>
</dbReference>
<organism evidence="10 11">
    <name type="scientific">Elaeis guineensis var. tenera</name>
    <name type="common">Oil palm</name>
    <dbReference type="NCBI Taxonomy" id="51953"/>
    <lineage>
        <taxon>Eukaryota</taxon>
        <taxon>Viridiplantae</taxon>
        <taxon>Streptophyta</taxon>
        <taxon>Embryophyta</taxon>
        <taxon>Tracheophyta</taxon>
        <taxon>Spermatophyta</taxon>
        <taxon>Magnoliopsida</taxon>
        <taxon>Liliopsida</taxon>
        <taxon>Arecaceae</taxon>
        <taxon>Arecoideae</taxon>
        <taxon>Cocoseae</taxon>
        <taxon>Elaeidinae</taxon>
        <taxon>Elaeis</taxon>
    </lineage>
</organism>
<dbReference type="GO" id="GO:0000813">
    <property type="term" value="C:ESCRT I complex"/>
    <property type="evidence" value="ECO:0007669"/>
    <property type="project" value="TreeGrafter"/>
</dbReference>
<dbReference type="InterPro" id="IPR016135">
    <property type="entry name" value="UBQ-conjugating_enzyme/RWD"/>
</dbReference>
<dbReference type="Gene3D" id="3.10.110.10">
    <property type="entry name" value="Ubiquitin Conjugating Enzyme"/>
    <property type="match status" value="1"/>
</dbReference>
<keyword evidence="10" id="KW-1185">Reference proteome</keyword>
<evidence type="ECO:0000256" key="3">
    <source>
        <dbReference type="ARBA" id="ARBA00022448"/>
    </source>
</evidence>
<evidence type="ECO:0000259" key="9">
    <source>
        <dbReference type="PROSITE" id="PS51322"/>
    </source>
</evidence>
<evidence type="ECO:0000256" key="5">
    <source>
        <dbReference type="ARBA" id="ARBA00022927"/>
    </source>
</evidence>
<dbReference type="GO" id="GO:0043130">
    <property type="term" value="F:ubiquitin binding"/>
    <property type="evidence" value="ECO:0007669"/>
    <property type="project" value="TreeGrafter"/>
</dbReference>
<evidence type="ECO:0000256" key="7">
    <source>
        <dbReference type="PROSITE-ProRule" id="PRU00644"/>
    </source>
</evidence>
<gene>
    <name evidence="11" type="primary">LOC105042225</name>
</gene>
<dbReference type="OrthoDB" id="306304at2759"/>
<evidence type="ECO:0000256" key="2">
    <source>
        <dbReference type="ARBA" id="ARBA00009594"/>
    </source>
</evidence>
<dbReference type="Pfam" id="PF05743">
    <property type="entry name" value="UEV"/>
    <property type="match status" value="1"/>
</dbReference>
<dbReference type="RefSeq" id="XP_010917647.1">
    <property type="nucleotide sequence ID" value="XM_010919345.1"/>
</dbReference>
<evidence type="ECO:0000313" key="10">
    <source>
        <dbReference type="Proteomes" id="UP000504607"/>
    </source>
</evidence>
<evidence type="ECO:0000256" key="1">
    <source>
        <dbReference type="ARBA" id="ARBA00004177"/>
    </source>
</evidence>
<dbReference type="Pfam" id="PF09454">
    <property type="entry name" value="Vps23_core"/>
    <property type="match status" value="1"/>
</dbReference>
<evidence type="ECO:0000256" key="6">
    <source>
        <dbReference type="ARBA" id="ARBA00023054"/>
    </source>
</evidence>
<protein>
    <submittedName>
        <fullName evidence="11">Protein ELC-like</fullName>
    </submittedName>
</protein>
<sequence>MPSSSTGLIDAALSNSGADSLSYVHNNLKWLIREHLLSLLKDIPTLSPSTGTFIHDDGTAAHLLYAHGILPISPSMQPILLRIWLHQCYPFKPPIVYIFATQNTSILHGHPFVDSSGATTSPYLKSWQYPRSNLSDLAHDLIKIFHLCPPYTPSLATSACTVPSLSSKRELIDRLSMRIDDDKVRFRLQVEKDIEHLSNIQAALHDRAGVIASILLDHEEEKTSLEHTLEKKVEDAEVLSNWLRVQGANSLLMDELEAFEARDEKSRCWMENKAAELAFDDAMDALGKALEEGMVAFDVYLKQVRTLAREQFFHRDLVMKMEMAGYLS</sequence>
<feature type="domain" description="UEV" evidence="9">
    <location>
        <begin position="13"/>
        <end position="155"/>
    </location>
</feature>
<dbReference type="GeneID" id="105042225"/>
<accession>A0A6I9QZH3</accession>
<dbReference type="SUPFAM" id="SSF54495">
    <property type="entry name" value="UBC-like"/>
    <property type="match status" value="1"/>
</dbReference>
<evidence type="ECO:0000313" key="11">
    <source>
        <dbReference type="RefSeq" id="XP_010917647.1"/>
    </source>
</evidence>
<proteinExistence type="inferred from homology"/>
<dbReference type="KEGG" id="egu:105042225"/>
<reference evidence="11" key="1">
    <citation type="submission" date="2025-08" db="UniProtKB">
        <authorList>
            <consortium name="RefSeq"/>
        </authorList>
    </citation>
    <scope>IDENTIFICATION</scope>
</reference>
<dbReference type="CDD" id="cd11685">
    <property type="entry name" value="UEV_TSG101-like"/>
    <property type="match status" value="1"/>
</dbReference>
<name>A0A6I9QZH3_ELAGV</name>
<keyword evidence="6" id="KW-0175">Coiled coil</keyword>
<dbReference type="Gene3D" id="6.10.140.820">
    <property type="match status" value="1"/>
</dbReference>
<dbReference type="AlphaFoldDB" id="A0A6I9QZH3"/>
<dbReference type="PANTHER" id="PTHR23306">
    <property type="entry name" value="TUMOR SUSCEPTIBILITY GENE 101 PROTEIN-RELATED"/>
    <property type="match status" value="1"/>
</dbReference>
<dbReference type="InParanoid" id="A0A6I9QZH3"/>
<dbReference type="GO" id="GO:0015031">
    <property type="term" value="P:protein transport"/>
    <property type="evidence" value="ECO:0007669"/>
    <property type="project" value="UniProtKB-UniRule"/>
</dbReference>
<dbReference type="PANTHER" id="PTHR23306:SF21">
    <property type="entry name" value="UBIQUITIN-CONJUGATING ENZYME_RWD-LIKE PROTEIN"/>
    <property type="match status" value="1"/>
</dbReference>
<feature type="domain" description="SB" evidence="8">
    <location>
        <begin position="263"/>
        <end position="328"/>
    </location>
</feature>
<keyword evidence="3 7" id="KW-0813">Transport</keyword>
<dbReference type="PROSITE" id="PS51322">
    <property type="entry name" value="UEV"/>
    <property type="match status" value="1"/>
</dbReference>
<dbReference type="PROSITE" id="PS51312">
    <property type="entry name" value="SB"/>
    <property type="match status" value="1"/>
</dbReference>
<dbReference type="InterPro" id="IPR008883">
    <property type="entry name" value="UEV_N"/>
</dbReference>
<dbReference type="InterPro" id="IPR017916">
    <property type="entry name" value="SB_dom"/>
</dbReference>
<dbReference type="Proteomes" id="UP000504607">
    <property type="component" value="Chromosome 3"/>
</dbReference>
<keyword evidence="4" id="KW-0967">Endosome</keyword>
<evidence type="ECO:0000259" key="8">
    <source>
        <dbReference type="PROSITE" id="PS51312"/>
    </source>
</evidence>
<dbReference type="InterPro" id="IPR052070">
    <property type="entry name" value="ESCRT-I_UEV_domain"/>
</dbReference>
<comment type="similarity">
    <text evidence="2">Belongs to the ubiquitin-conjugating enzyme family. UEV subfamily.</text>
</comment>
<keyword evidence="5 7" id="KW-0653">Protein transport</keyword>
<dbReference type="GO" id="GO:0008333">
    <property type="term" value="P:endosome to lysosome transport"/>
    <property type="evidence" value="ECO:0007669"/>
    <property type="project" value="TreeGrafter"/>
</dbReference>
<evidence type="ECO:0000256" key="4">
    <source>
        <dbReference type="ARBA" id="ARBA00022753"/>
    </source>
</evidence>
<comment type="subcellular location">
    <subcellularLocation>
        <location evidence="1">Endosome</location>
    </subcellularLocation>
</comment>